<dbReference type="PANTHER" id="PTHR48079">
    <property type="entry name" value="PROTEIN YEEZ"/>
    <property type="match status" value="1"/>
</dbReference>
<keyword evidence="3" id="KW-1185">Reference proteome</keyword>
<gene>
    <name evidence="2" type="ORF">GRF29_161g691236</name>
</gene>
<dbReference type="Pfam" id="PF13460">
    <property type="entry name" value="NAD_binding_10"/>
    <property type="match status" value="1"/>
</dbReference>
<dbReference type="GO" id="GO:0004029">
    <property type="term" value="F:aldehyde dehydrogenase (NAD+) activity"/>
    <property type="evidence" value="ECO:0007669"/>
    <property type="project" value="TreeGrafter"/>
</dbReference>
<evidence type="ECO:0000259" key="1">
    <source>
        <dbReference type="Pfam" id="PF13460"/>
    </source>
</evidence>
<dbReference type="Gene3D" id="3.40.50.720">
    <property type="entry name" value="NAD(P)-binding Rossmann-like Domain"/>
    <property type="match status" value="1"/>
</dbReference>
<dbReference type="GO" id="GO:0005737">
    <property type="term" value="C:cytoplasm"/>
    <property type="evidence" value="ECO:0007669"/>
    <property type="project" value="TreeGrafter"/>
</dbReference>
<evidence type="ECO:0000313" key="3">
    <source>
        <dbReference type="Proteomes" id="UP001280581"/>
    </source>
</evidence>
<dbReference type="Proteomes" id="UP001280581">
    <property type="component" value="Unassembled WGS sequence"/>
</dbReference>
<protein>
    <recommendedName>
        <fullName evidence="1">NAD(P)-binding domain-containing protein</fullName>
    </recommendedName>
</protein>
<dbReference type="InterPro" id="IPR036291">
    <property type="entry name" value="NAD(P)-bd_dom_sf"/>
</dbReference>
<reference evidence="2 3" key="1">
    <citation type="submission" date="2021-02" db="EMBL/GenBank/DDBJ databases">
        <title>Genome assembly of Pseudopithomyces chartarum.</title>
        <authorList>
            <person name="Jauregui R."/>
            <person name="Singh J."/>
            <person name="Voisey C."/>
        </authorList>
    </citation>
    <scope>NUCLEOTIDE SEQUENCE [LARGE SCALE GENOMIC DNA]</scope>
    <source>
        <strain evidence="2 3">AGR01</strain>
    </source>
</reference>
<dbReference type="AlphaFoldDB" id="A0AAN6LT34"/>
<dbReference type="InterPro" id="IPR016040">
    <property type="entry name" value="NAD(P)-bd_dom"/>
</dbReference>
<sequence>MTKLFITGATGYVGGDVLYAIANTYPDLDITALVRNSDKGAKVASQYAKVKLVYGDLDSAELLSTEASKADIVVHTANADHPGAATAIVNGLAQKTTPTYFIHTSGTGIVSSADLERKTFGELNSHTYDDWSGIKEVTSLPDSYEHRGVDKIVLAAAAKNPGHIFTAIVCPPCIYGPGRGPDNQRSMQAYDLSKATLNRGKGFQVNAGQNIWHEVHIQDLSNVYLGLVTAALQPGGGKATWNDEGYYFTENGEIVWGEISKKIAQIAKEKKLIDTEEIDSLLPDEANKLMKGARFLIGTNSRCKAVRARELLGWVPKQKNLGELLPEIVESEARALRLIKGHAEKVGA</sequence>
<dbReference type="InterPro" id="IPR051783">
    <property type="entry name" value="NAD(P)-dependent_oxidoreduct"/>
</dbReference>
<organism evidence="2 3">
    <name type="scientific">Pseudopithomyces chartarum</name>
    <dbReference type="NCBI Taxonomy" id="1892770"/>
    <lineage>
        <taxon>Eukaryota</taxon>
        <taxon>Fungi</taxon>
        <taxon>Dikarya</taxon>
        <taxon>Ascomycota</taxon>
        <taxon>Pezizomycotina</taxon>
        <taxon>Dothideomycetes</taxon>
        <taxon>Pleosporomycetidae</taxon>
        <taxon>Pleosporales</taxon>
        <taxon>Massarineae</taxon>
        <taxon>Didymosphaeriaceae</taxon>
        <taxon>Pseudopithomyces</taxon>
    </lineage>
</organism>
<feature type="domain" description="NAD(P)-binding" evidence="1">
    <location>
        <begin position="8"/>
        <end position="112"/>
    </location>
</feature>
<evidence type="ECO:0000313" key="2">
    <source>
        <dbReference type="EMBL" id="KAK3202275.1"/>
    </source>
</evidence>
<dbReference type="SUPFAM" id="SSF51735">
    <property type="entry name" value="NAD(P)-binding Rossmann-fold domains"/>
    <property type="match status" value="1"/>
</dbReference>
<accession>A0AAN6LT34</accession>
<name>A0AAN6LT34_9PLEO</name>
<comment type="caution">
    <text evidence="2">The sequence shown here is derived from an EMBL/GenBank/DDBJ whole genome shotgun (WGS) entry which is preliminary data.</text>
</comment>
<proteinExistence type="predicted"/>
<dbReference type="EMBL" id="WVTA01000014">
    <property type="protein sequence ID" value="KAK3202275.1"/>
    <property type="molecule type" value="Genomic_DNA"/>
</dbReference>
<dbReference type="PANTHER" id="PTHR48079:SF7">
    <property type="entry name" value="NAD(P)-BINDING DOMAIN-CONTAINING PROTEIN-RELATED"/>
    <property type="match status" value="1"/>
</dbReference>